<dbReference type="EMBL" id="JPWB01000002">
    <property type="protein sequence ID" value="RCK24209.1"/>
    <property type="molecule type" value="Genomic_DNA"/>
</dbReference>
<evidence type="ECO:0000256" key="2">
    <source>
        <dbReference type="ARBA" id="ARBA00001911"/>
    </source>
</evidence>
<evidence type="ECO:0000256" key="6">
    <source>
        <dbReference type="ARBA" id="ARBA00018569"/>
    </source>
</evidence>
<dbReference type="GO" id="GO:0033499">
    <property type="term" value="P:galactose catabolic process via UDP-galactose, Leloir pathway"/>
    <property type="evidence" value="ECO:0007669"/>
    <property type="project" value="TreeGrafter"/>
</dbReference>
<keyword evidence="8 10" id="KW-0413">Isomerase</keyword>
<dbReference type="Proteomes" id="UP000253061">
    <property type="component" value="Unassembled WGS sequence"/>
</dbReference>
<dbReference type="RefSeq" id="WP_062957031.1">
    <property type="nucleotide sequence ID" value="NZ_JPWB01000002.1"/>
</dbReference>
<dbReference type="Gene3D" id="3.40.50.720">
    <property type="entry name" value="NAD(P)-binding Rossmann-like Domain"/>
    <property type="match status" value="1"/>
</dbReference>
<gene>
    <name evidence="12" type="ORF">TH6_05740</name>
</gene>
<dbReference type="GO" id="GO:0003978">
    <property type="term" value="F:UDP-glucose 4-epimerase activity"/>
    <property type="evidence" value="ECO:0007669"/>
    <property type="project" value="UniProtKB-UniRule"/>
</dbReference>
<evidence type="ECO:0000256" key="3">
    <source>
        <dbReference type="ARBA" id="ARBA00004947"/>
    </source>
</evidence>
<name>A0A367VGU6_9PROT</name>
<dbReference type="EC" id="5.1.3.2" evidence="5 10"/>
<proteinExistence type="inferred from homology"/>
<evidence type="ECO:0000259" key="11">
    <source>
        <dbReference type="Pfam" id="PF01370"/>
    </source>
</evidence>
<feature type="domain" description="NAD-dependent epimerase/dehydratase" evidence="11">
    <location>
        <begin position="4"/>
        <end position="241"/>
    </location>
</feature>
<accession>A0A367VGU6</accession>
<reference evidence="12 13" key="1">
    <citation type="submission" date="2014-07" db="EMBL/GenBank/DDBJ databases">
        <title>Draft genome sequence of Thalassospira profundimaris R8-17.</title>
        <authorList>
            <person name="Lai Q."/>
            <person name="Shao Z."/>
        </authorList>
    </citation>
    <scope>NUCLEOTIDE SEQUENCE [LARGE SCALE GENOMIC DNA]</scope>
    <source>
        <strain evidence="12 13">R8-17</strain>
    </source>
</reference>
<evidence type="ECO:0000256" key="8">
    <source>
        <dbReference type="ARBA" id="ARBA00023235"/>
    </source>
</evidence>
<dbReference type="Gene3D" id="3.90.25.10">
    <property type="entry name" value="UDP-galactose 4-epimerase, domain 1"/>
    <property type="match status" value="1"/>
</dbReference>
<keyword evidence="9 10" id="KW-0119">Carbohydrate metabolism</keyword>
<dbReference type="SUPFAM" id="SSF51735">
    <property type="entry name" value="NAD(P)-binding Rossmann-fold domains"/>
    <property type="match status" value="1"/>
</dbReference>
<dbReference type="NCBIfam" id="TIGR01179">
    <property type="entry name" value="galE"/>
    <property type="match status" value="1"/>
</dbReference>
<dbReference type="InterPro" id="IPR001509">
    <property type="entry name" value="Epimerase_deHydtase"/>
</dbReference>
<comment type="pathway">
    <text evidence="3 10">Carbohydrate metabolism; galactose metabolism.</text>
</comment>
<evidence type="ECO:0000256" key="9">
    <source>
        <dbReference type="ARBA" id="ARBA00023277"/>
    </source>
</evidence>
<dbReference type="AlphaFoldDB" id="A0A367VGU6"/>
<protein>
    <recommendedName>
        <fullName evidence="6 10">UDP-glucose 4-epimerase</fullName>
        <ecNumber evidence="5 10">5.1.3.2</ecNumber>
    </recommendedName>
</protein>
<comment type="catalytic activity">
    <reaction evidence="1 10">
        <text>UDP-alpha-D-glucose = UDP-alpha-D-galactose</text>
        <dbReference type="Rhea" id="RHEA:22168"/>
        <dbReference type="ChEBI" id="CHEBI:58885"/>
        <dbReference type="ChEBI" id="CHEBI:66914"/>
        <dbReference type="EC" id="5.1.3.2"/>
    </reaction>
</comment>
<dbReference type="PANTHER" id="PTHR43725:SF53">
    <property type="entry name" value="UDP-ARABINOSE 4-EPIMERASE 1"/>
    <property type="match status" value="1"/>
</dbReference>
<comment type="cofactor">
    <cofactor evidence="2 10">
        <name>NAD(+)</name>
        <dbReference type="ChEBI" id="CHEBI:57540"/>
    </cofactor>
</comment>
<dbReference type="PANTHER" id="PTHR43725">
    <property type="entry name" value="UDP-GLUCOSE 4-EPIMERASE"/>
    <property type="match status" value="1"/>
</dbReference>
<evidence type="ECO:0000313" key="13">
    <source>
        <dbReference type="Proteomes" id="UP000253061"/>
    </source>
</evidence>
<evidence type="ECO:0000256" key="10">
    <source>
        <dbReference type="RuleBase" id="RU366046"/>
    </source>
</evidence>
<organism evidence="12 13">
    <name type="scientific">Thalassospira profundimaris</name>
    <dbReference type="NCBI Taxonomy" id="502049"/>
    <lineage>
        <taxon>Bacteria</taxon>
        <taxon>Pseudomonadati</taxon>
        <taxon>Pseudomonadota</taxon>
        <taxon>Alphaproteobacteria</taxon>
        <taxon>Rhodospirillales</taxon>
        <taxon>Thalassospiraceae</taxon>
        <taxon>Thalassospira</taxon>
    </lineage>
</organism>
<dbReference type="CDD" id="cd05247">
    <property type="entry name" value="UDP_G4E_1_SDR_e"/>
    <property type="match status" value="1"/>
</dbReference>
<dbReference type="InterPro" id="IPR036291">
    <property type="entry name" value="NAD(P)-bd_dom_sf"/>
</dbReference>
<evidence type="ECO:0000256" key="4">
    <source>
        <dbReference type="ARBA" id="ARBA00007637"/>
    </source>
</evidence>
<comment type="subunit">
    <text evidence="10">Homodimer.</text>
</comment>
<dbReference type="Pfam" id="PF01370">
    <property type="entry name" value="Epimerase"/>
    <property type="match status" value="1"/>
</dbReference>
<evidence type="ECO:0000256" key="1">
    <source>
        <dbReference type="ARBA" id="ARBA00000083"/>
    </source>
</evidence>
<evidence type="ECO:0000256" key="5">
    <source>
        <dbReference type="ARBA" id="ARBA00013189"/>
    </source>
</evidence>
<evidence type="ECO:0000313" key="12">
    <source>
        <dbReference type="EMBL" id="RCK24209.1"/>
    </source>
</evidence>
<evidence type="ECO:0000256" key="7">
    <source>
        <dbReference type="ARBA" id="ARBA00023027"/>
    </source>
</evidence>
<keyword evidence="7 10" id="KW-0520">NAD</keyword>
<dbReference type="InterPro" id="IPR005886">
    <property type="entry name" value="UDP_G4E"/>
</dbReference>
<comment type="similarity">
    <text evidence="4 10">Belongs to the NAD(P)-dependent epimerase/dehydratase family.</text>
</comment>
<comment type="caution">
    <text evidence="12">The sequence shown here is derived from an EMBL/GenBank/DDBJ whole genome shotgun (WGS) entry which is preliminary data.</text>
</comment>
<dbReference type="UniPathway" id="UPA00214"/>
<sequence>MQNILITGGAGYIGSHICLKLMENGYQPVVFDNLSNGHRDAIPVETPFVQGDIRDSAALDATFNKFKPAAVIHMAALIEAGASMVEPARFYEVNTAGSLNLLEAMRRNRCRHIVFSSTAAVYGNADFDLLDETIPVQAENPYGRSKAMVETMLSDYATIYDFRPIALRYFNAAGADPAGRTGERHDPETHLIPLVLQTAAGQRDHIKIFGTDYDTPDGTCIRDYIHVDDLATAHVKALEFVLTSDRAALEIANIGTGAGCSVNEIIELCKEITGVDFKVIKDLRRPGDPAKLVANPQKANTLLGWQPVYPSPSQIINHAWHFHLQNLQNTGQTS</sequence>